<evidence type="ECO:0000256" key="1">
    <source>
        <dbReference type="ARBA" id="ARBA00005568"/>
    </source>
</evidence>
<reference evidence="5 6" key="1">
    <citation type="submission" date="2016-10" db="EMBL/GenBank/DDBJ databases">
        <authorList>
            <person name="de Groot N.N."/>
        </authorList>
    </citation>
    <scope>NUCLEOTIDE SEQUENCE [LARGE SCALE GENOMIC DNA]</scope>
    <source>
        <strain evidence="6">EB21,IBRC-M 10013,KCTC 4048</strain>
    </source>
</reference>
<dbReference type="GO" id="GO:0005737">
    <property type="term" value="C:cytoplasm"/>
    <property type="evidence" value="ECO:0007669"/>
    <property type="project" value="TreeGrafter"/>
</dbReference>
<evidence type="ECO:0000256" key="2">
    <source>
        <dbReference type="ARBA" id="ARBA00022723"/>
    </source>
</evidence>
<dbReference type="AlphaFoldDB" id="A0A1G9XTN5"/>
<keyword evidence="2" id="KW-0479">Metal-binding</keyword>
<gene>
    <name evidence="5" type="ORF">SAMN05192554_111117</name>
</gene>
<dbReference type="InterPro" id="IPR040442">
    <property type="entry name" value="Pyrv_kinase-like_dom_sf"/>
</dbReference>
<organism evidence="5 6">
    <name type="scientific">Haloarchaeobius iranensis</name>
    <dbReference type="NCBI Taxonomy" id="996166"/>
    <lineage>
        <taxon>Archaea</taxon>
        <taxon>Methanobacteriati</taxon>
        <taxon>Methanobacteriota</taxon>
        <taxon>Stenosarchaea group</taxon>
        <taxon>Halobacteria</taxon>
        <taxon>Halobacteriales</taxon>
        <taxon>Halorubellaceae</taxon>
        <taxon>Haloarchaeobius</taxon>
    </lineage>
</organism>
<dbReference type="InterPro" id="IPR050251">
    <property type="entry name" value="HpcH-HpaI_aldolase"/>
</dbReference>
<dbReference type="GO" id="GO:0016832">
    <property type="term" value="F:aldehyde-lyase activity"/>
    <property type="evidence" value="ECO:0007669"/>
    <property type="project" value="TreeGrafter"/>
</dbReference>
<protein>
    <submittedName>
        <fullName evidence="5">2-dehydro-3-deoxyglucarate aldolase/4-hydroxy-2-oxoheptanedioate aldolase</fullName>
    </submittedName>
</protein>
<feature type="domain" description="HpcH/HpaI aldolase/citrate lyase" evidence="4">
    <location>
        <begin position="24"/>
        <end position="244"/>
    </location>
</feature>
<dbReference type="STRING" id="996166.SAMN05192554_111117"/>
<dbReference type="InterPro" id="IPR015813">
    <property type="entry name" value="Pyrv/PenolPyrv_kinase-like_dom"/>
</dbReference>
<dbReference type="PANTHER" id="PTHR30502:SF0">
    <property type="entry name" value="PHOSPHOENOLPYRUVATE CARBOXYLASE FAMILY PROTEIN"/>
    <property type="match status" value="1"/>
</dbReference>
<dbReference type="Proteomes" id="UP000199370">
    <property type="component" value="Unassembled WGS sequence"/>
</dbReference>
<dbReference type="OrthoDB" id="142679at2157"/>
<dbReference type="GO" id="GO:0046872">
    <property type="term" value="F:metal ion binding"/>
    <property type="evidence" value="ECO:0007669"/>
    <property type="project" value="UniProtKB-KW"/>
</dbReference>
<evidence type="ECO:0000313" key="6">
    <source>
        <dbReference type="Proteomes" id="UP000199370"/>
    </source>
</evidence>
<comment type="similarity">
    <text evidence="1">Belongs to the HpcH/HpaI aldolase family.</text>
</comment>
<evidence type="ECO:0000313" key="5">
    <source>
        <dbReference type="EMBL" id="SDM99766.1"/>
    </source>
</evidence>
<dbReference type="SUPFAM" id="SSF51621">
    <property type="entry name" value="Phosphoenolpyruvate/pyruvate domain"/>
    <property type="match status" value="1"/>
</dbReference>
<evidence type="ECO:0000256" key="3">
    <source>
        <dbReference type="ARBA" id="ARBA00023239"/>
    </source>
</evidence>
<accession>A0A1G9XTN5</accession>
<dbReference type="EMBL" id="FNIA01000011">
    <property type="protein sequence ID" value="SDM99766.1"/>
    <property type="molecule type" value="Genomic_DNA"/>
</dbReference>
<dbReference type="Gene3D" id="3.20.20.60">
    <property type="entry name" value="Phosphoenolpyruvate-binding domains"/>
    <property type="match status" value="1"/>
</dbReference>
<keyword evidence="3" id="KW-0456">Lyase</keyword>
<name>A0A1G9XTN5_9EURY</name>
<keyword evidence="6" id="KW-1185">Reference proteome</keyword>
<dbReference type="InterPro" id="IPR005000">
    <property type="entry name" value="Aldolase/citrate-lyase_domain"/>
</dbReference>
<dbReference type="Pfam" id="PF03328">
    <property type="entry name" value="HpcH_HpaI"/>
    <property type="match status" value="1"/>
</dbReference>
<sequence>MDRLERFERLWHRFHDGEQLRGGWVSIPHGEVAELTARHDYDFVVVDMEHAPTDVGDLGDLVRGIDAAPGDTVPLARVPSNDEVVIKRALDAGVGGLMVPRIDTAADAEGVVAASTYPPDGIRGTAGTRASGFGADLPAYLDGADDALTRIVQVETLAAVENATEIAAVAGIDALFVGPADLSVALDAPLDYGAAAFEEAVAEVVAAADDAGVPVGVFATDPDRFRTWAGLGFDFAVLGYDAGFLRAGNERLLAAYDEDWG</sequence>
<proteinExistence type="inferred from homology"/>
<dbReference type="RefSeq" id="WP_089733959.1">
    <property type="nucleotide sequence ID" value="NZ_FNIA01000011.1"/>
</dbReference>
<evidence type="ECO:0000259" key="4">
    <source>
        <dbReference type="Pfam" id="PF03328"/>
    </source>
</evidence>
<dbReference type="PANTHER" id="PTHR30502">
    <property type="entry name" value="2-KETO-3-DEOXY-L-RHAMNONATE ALDOLASE"/>
    <property type="match status" value="1"/>
</dbReference>